<sequence length="30" mass="3682">MRYGLFKFEAIDNMQTEWFKAINPYDLVKL</sequence>
<reference evidence="2" key="1">
    <citation type="submission" date="2018-03" db="EMBL/GenBank/DDBJ databases">
        <authorList>
            <person name="Batty M. E."/>
            <person name="Batty M E."/>
        </authorList>
    </citation>
    <scope>NUCLEOTIDE SEQUENCE [LARGE SCALE GENOMIC DNA]</scope>
</reference>
<dbReference type="EMBL" id="OOHR01000020">
    <property type="protein sequence ID" value="SPM46153.1"/>
    <property type="molecule type" value="Genomic_DNA"/>
</dbReference>
<proteinExistence type="predicted"/>
<gene>
    <name evidence="1" type="ORF">FPW1038_00537</name>
</gene>
<evidence type="ECO:0000313" key="1">
    <source>
        <dbReference type="EMBL" id="SPM46153.1"/>
    </source>
</evidence>
<dbReference type="Proteomes" id="UP000244889">
    <property type="component" value="Unassembled WGS sequence"/>
</dbReference>
<evidence type="ECO:0000313" key="2">
    <source>
        <dbReference type="Proteomes" id="UP000244889"/>
    </source>
</evidence>
<accession>A0A2R8F4K6</accession>
<organism evidence="1 2">
    <name type="scientific">Orientia tsutsugamushi</name>
    <name type="common">Rickettsia tsutsugamushi</name>
    <dbReference type="NCBI Taxonomy" id="784"/>
    <lineage>
        <taxon>Bacteria</taxon>
        <taxon>Pseudomonadati</taxon>
        <taxon>Pseudomonadota</taxon>
        <taxon>Alphaproteobacteria</taxon>
        <taxon>Rickettsiales</taxon>
        <taxon>Rickettsiaceae</taxon>
        <taxon>Rickettsieae</taxon>
        <taxon>Orientia</taxon>
    </lineage>
</organism>
<dbReference type="AlphaFoldDB" id="A0A2R8F4K6"/>
<protein>
    <submittedName>
        <fullName evidence="1">Uncharacterized protein</fullName>
    </submittedName>
</protein>
<name>A0A2R8F4K6_ORITS</name>